<accession>A0A0F9KRK7</accession>
<dbReference type="SUPFAM" id="SSF52374">
    <property type="entry name" value="Nucleotidylyl transferase"/>
    <property type="match status" value="1"/>
</dbReference>
<dbReference type="Gene3D" id="3.40.50.620">
    <property type="entry name" value="HUPs"/>
    <property type="match status" value="1"/>
</dbReference>
<organism evidence="5">
    <name type="scientific">marine sediment metagenome</name>
    <dbReference type="NCBI Taxonomy" id="412755"/>
    <lineage>
        <taxon>unclassified sequences</taxon>
        <taxon>metagenomes</taxon>
        <taxon>ecological metagenomes</taxon>
    </lineage>
</organism>
<dbReference type="InterPro" id="IPR001412">
    <property type="entry name" value="aa-tRNA-synth_I_CS"/>
</dbReference>
<gene>
    <name evidence="5" type="ORF">LCGC14_1294920</name>
</gene>
<dbReference type="PROSITE" id="PS00178">
    <property type="entry name" value="AA_TRNA_LIGASE_I"/>
    <property type="match status" value="1"/>
</dbReference>
<reference evidence="5" key="1">
    <citation type="journal article" date="2015" name="Nature">
        <title>Complex archaea that bridge the gap between prokaryotes and eukaryotes.</title>
        <authorList>
            <person name="Spang A."/>
            <person name="Saw J.H."/>
            <person name="Jorgensen S.L."/>
            <person name="Zaremba-Niedzwiedzka K."/>
            <person name="Martijn J."/>
            <person name="Lind A.E."/>
            <person name="van Eijk R."/>
            <person name="Schleper C."/>
            <person name="Guy L."/>
            <person name="Ettema T.J."/>
        </authorList>
    </citation>
    <scope>NUCLEOTIDE SEQUENCE</scope>
</reference>
<keyword evidence="3" id="KW-0067">ATP-binding</keyword>
<proteinExistence type="predicted"/>
<keyword evidence="2" id="KW-0547">Nucleotide-binding</keyword>
<evidence type="ECO:0000256" key="4">
    <source>
        <dbReference type="ARBA" id="ARBA00023146"/>
    </source>
</evidence>
<evidence type="ECO:0008006" key="6">
    <source>
        <dbReference type="Google" id="ProtNLM"/>
    </source>
</evidence>
<dbReference type="AlphaFoldDB" id="A0A0F9KRK7"/>
<sequence>MCFLIEIEGEKKWQDKWAKSKIFEADPDLNKEKIFLIINYPYTSGPLHIGHGRSYLKKYIGFLVFEKLKKNSNIVKFMRARVF</sequence>
<name>A0A0F9KRK7_9ZZZZ</name>
<protein>
    <recommendedName>
        <fullName evidence="6">Leucine--tRNA ligase</fullName>
    </recommendedName>
</protein>
<dbReference type="InterPro" id="IPR014729">
    <property type="entry name" value="Rossmann-like_a/b/a_fold"/>
</dbReference>
<dbReference type="GO" id="GO:0004812">
    <property type="term" value="F:aminoacyl-tRNA ligase activity"/>
    <property type="evidence" value="ECO:0007669"/>
    <property type="project" value="UniProtKB-KW"/>
</dbReference>
<dbReference type="GO" id="GO:0005524">
    <property type="term" value="F:ATP binding"/>
    <property type="evidence" value="ECO:0007669"/>
    <property type="project" value="UniProtKB-KW"/>
</dbReference>
<evidence type="ECO:0000256" key="3">
    <source>
        <dbReference type="ARBA" id="ARBA00022840"/>
    </source>
</evidence>
<evidence type="ECO:0000256" key="1">
    <source>
        <dbReference type="ARBA" id="ARBA00022598"/>
    </source>
</evidence>
<dbReference type="EMBL" id="LAZR01007502">
    <property type="protein sequence ID" value="KKM84864.1"/>
    <property type="molecule type" value="Genomic_DNA"/>
</dbReference>
<keyword evidence="1" id="KW-0436">Ligase</keyword>
<evidence type="ECO:0000256" key="2">
    <source>
        <dbReference type="ARBA" id="ARBA00022741"/>
    </source>
</evidence>
<keyword evidence="4" id="KW-0030">Aminoacyl-tRNA synthetase</keyword>
<evidence type="ECO:0000313" key="5">
    <source>
        <dbReference type="EMBL" id="KKM84864.1"/>
    </source>
</evidence>
<dbReference type="GO" id="GO:0006418">
    <property type="term" value="P:tRNA aminoacylation for protein translation"/>
    <property type="evidence" value="ECO:0007669"/>
    <property type="project" value="InterPro"/>
</dbReference>
<comment type="caution">
    <text evidence="5">The sequence shown here is derived from an EMBL/GenBank/DDBJ whole genome shotgun (WGS) entry which is preliminary data.</text>
</comment>